<dbReference type="InterPro" id="IPR015422">
    <property type="entry name" value="PyrdxlP-dep_Trfase_small"/>
</dbReference>
<reference evidence="7 8" key="1">
    <citation type="submission" date="2018-06" db="EMBL/GenBank/DDBJ databases">
        <title>Paenibacillus imtechensis sp. nov.</title>
        <authorList>
            <person name="Pinnaka A.K."/>
            <person name="Singh H."/>
            <person name="Kaur M."/>
        </authorList>
    </citation>
    <scope>NUCLEOTIDE SEQUENCE [LARGE SCALE GENOMIC DNA]</scope>
    <source>
        <strain evidence="7 8">SMB1</strain>
    </source>
</reference>
<dbReference type="InterPro" id="IPR015424">
    <property type="entry name" value="PyrdxlP-dep_Trfase"/>
</dbReference>
<dbReference type="PANTHER" id="PTHR46383">
    <property type="entry name" value="ASPARTATE AMINOTRANSFERASE"/>
    <property type="match status" value="1"/>
</dbReference>
<proteinExistence type="inferred from homology"/>
<dbReference type="GO" id="GO:0006520">
    <property type="term" value="P:amino acid metabolic process"/>
    <property type="evidence" value="ECO:0007669"/>
    <property type="project" value="InterPro"/>
</dbReference>
<dbReference type="Gene3D" id="3.40.640.10">
    <property type="entry name" value="Type I PLP-dependent aspartate aminotransferase-like (Major domain)"/>
    <property type="match status" value="1"/>
</dbReference>
<evidence type="ECO:0000256" key="5">
    <source>
        <dbReference type="ARBA" id="ARBA00022898"/>
    </source>
</evidence>
<dbReference type="Proteomes" id="UP000249522">
    <property type="component" value="Unassembled WGS sequence"/>
</dbReference>
<dbReference type="OrthoDB" id="9762162at2"/>
<evidence type="ECO:0000256" key="1">
    <source>
        <dbReference type="ARBA" id="ARBA00001933"/>
    </source>
</evidence>
<keyword evidence="3" id="KW-0032">Aminotransferase</keyword>
<dbReference type="CDD" id="cd00609">
    <property type="entry name" value="AAT_like"/>
    <property type="match status" value="1"/>
</dbReference>
<keyword evidence="5" id="KW-0663">Pyridoxal phosphate</keyword>
<sequence>MNPLAQQLNETIERENPHVHAVLSDLGKAIYFPKVGILSQSAEAKAKAKKFNATIGIATEGGQPMHLKVIQETLSAYNPKDLYEYAPPAGKPELRTAWRSKMLKENPSLEGKSFGNPIVTNALTHGLSIVADLFAGPGDAVVIPNKNWENYELTFGVRRGATIVEYPLYNEQYRFNSAALREALLAQKDKGKAIVLLNFPNNPTGYTPGAQEYDEITAAIRDAAEAGVNVVAVTDDAYFGLFFEDSAQESLFGKLAGLHPRVLAVKVDGATKEEYVWGFRVGFITYASESADLLNALEQKTLGIIRATISSGPHPTQTFVLHALNSPEFEAQKEEKYTIMKGRANRVKELLDSGRYEDVWTYYPFNSGYFMCLKLKEADAESVRQRLLDEYGIGTIALGETDLRVAFSCIEEPHLEELYDTIYQAVQDVTAAKTGV</sequence>
<comment type="similarity">
    <text evidence="2">Belongs to the class-I pyridoxal-phosphate-dependent aminotransferase family.</text>
</comment>
<comment type="caution">
    <text evidence="7">The sequence shown here is derived from an EMBL/GenBank/DDBJ whole genome shotgun (WGS) entry which is preliminary data.</text>
</comment>
<dbReference type="InterPro" id="IPR004839">
    <property type="entry name" value="Aminotransferase_I/II_large"/>
</dbReference>
<dbReference type="RefSeq" id="WP_111147450.1">
    <property type="nucleotide sequence ID" value="NZ_QKRB01000045.1"/>
</dbReference>
<organism evidence="7 8">
    <name type="scientific">Paenibacillus sambharensis</name>
    <dbReference type="NCBI Taxonomy" id="1803190"/>
    <lineage>
        <taxon>Bacteria</taxon>
        <taxon>Bacillati</taxon>
        <taxon>Bacillota</taxon>
        <taxon>Bacilli</taxon>
        <taxon>Bacillales</taxon>
        <taxon>Paenibacillaceae</taxon>
        <taxon>Paenibacillus</taxon>
    </lineage>
</organism>
<dbReference type="InterPro" id="IPR050596">
    <property type="entry name" value="AspAT/PAT-like"/>
</dbReference>
<dbReference type="EMBL" id="QKRB01000045">
    <property type="protein sequence ID" value="PZD95118.1"/>
    <property type="molecule type" value="Genomic_DNA"/>
</dbReference>
<accession>A0A2W1L4W2</accession>
<evidence type="ECO:0000256" key="4">
    <source>
        <dbReference type="ARBA" id="ARBA00022679"/>
    </source>
</evidence>
<keyword evidence="8" id="KW-1185">Reference proteome</keyword>
<evidence type="ECO:0000256" key="3">
    <source>
        <dbReference type="ARBA" id="ARBA00022576"/>
    </source>
</evidence>
<dbReference type="InterPro" id="IPR015421">
    <property type="entry name" value="PyrdxlP-dep_Trfase_major"/>
</dbReference>
<dbReference type="NCBIfam" id="NF006388">
    <property type="entry name" value="PRK08637.1"/>
    <property type="match status" value="1"/>
</dbReference>
<evidence type="ECO:0000256" key="2">
    <source>
        <dbReference type="ARBA" id="ARBA00007441"/>
    </source>
</evidence>
<dbReference type="Gene3D" id="3.90.1150.10">
    <property type="entry name" value="Aspartate Aminotransferase, domain 1"/>
    <property type="match status" value="1"/>
</dbReference>
<dbReference type="PANTHER" id="PTHR46383:SF1">
    <property type="entry name" value="ASPARTATE AMINOTRANSFERASE"/>
    <property type="match status" value="1"/>
</dbReference>
<dbReference type="GO" id="GO:0030170">
    <property type="term" value="F:pyridoxal phosphate binding"/>
    <property type="evidence" value="ECO:0007669"/>
    <property type="project" value="InterPro"/>
</dbReference>
<comment type="cofactor">
    <cofactor evidence="1">
        <name>pyridoxal 5'-phosphate</name>
        <dbReference type="ChEBI" id="CHEBI:597326"/>
    </cofactor>
</comment>
<dbReference type="SUPFAM" id="SSF53383">
    <property type="entry name" value="PLP-dependent transferases"/>
    <property type="match status" value="1"/>
</dbReference>
<dbReference type="AlphaFoldDB" id="A0A2W1L4W2"/>
<gene>
    <name evidence="7" type="ORF">DNH61_14605</name>
</gene>
<protein>
    <recommendedName>
        <fullName evidence="6">Aminotransferase class I/classII large domain-containing protein</fullName>
    </recommendedName>
</protein>
<dbReference type="Pfam" id="PF00155">
    <property type="entry name" value="Aminotran_1_2"/>
    <property type="match status" value="1"/>
</dbReference>
<keyword evidence="4" id="KW-0808">Transferase</keyword>
<evidence type="ECO:0000313" key="8">
    <source>
        <dbReference type="Proteomes" id="UP000249522"/>
    </source>
</evidence>
<evidence type="ECO:0000313" key="7">
    <source>
        <dbReference type="EMBL" id="PZD95118.1"/>
    </source>
</evidence>
<name>A0A2W1L4W2_9BACL</name>
<feature type="domain" description="Aminotransferase class I/classII large" evidence="6">
    <location>
        <begin position="66"/>
        <end position="422"/>
    </location>
</feature>
<evidence type="ECO:0000259" key="6">
    <source>
        <dbReference type="Pfam" id="PF00155"/>
    </source>
</evidence>
<dbReference type="GO" id="GO:0008483">
    <property type="term" value="F:transaminase activity"/>
    <property type="evidence" value="ECO:0007669"/>
    <property type="project" value="UniProtKB-KW"/>
</dbReference>